<evidence type="ECO:0000256" key="1">
    <source>
        <dbReference type="SAM" id="Phobius"/>
    </source>
</evidence>
<accession>A0A848ARB2</accession>
<evidence type="ECO:0000313" key="2">
    <source>
        <dbReference type="EMBL" id="NMD85628.1"/>
    </source>
</evidence>
<name>A0A848ARB2_9BACT</name>
<organism evidence="2 3">
    <name type="scientific">Victivallis vadensis</name>
    <dbReference type="NCBI Taxonomy" id="172901"/>
    <lineage>
        <taxon>Bacteria</taxon>
        <taxon>Pseudomonadati</taxon>
        <taxon>Lentisphaerota</taxon>
        <taxon>Lentisphaeria</taxon>
        <taxon>Victivallales</taxon>
        <taxon>Victivallaceae</taxon>
        <taxon>Victivallis</taxon>
    </lineage>
</organism>
<sequence>MRKKFTLIELLIIIAIIAILAGMLLPVLNKARDRSKAIKCTANLRTFGSSNALYAQDYNDYCVPGHLPGMFWSINSTYRRLLGATAGTTSFVEADDWTVAPGLVCPSEIRPPRLRNNYGMNFQPFISGDLSYDCMVFKLTKIKHPSARYLFLESRNWQTYRNVGSDIYAAPFSNAGYWNKLNIPQTQSDSAVAYRHGNLQYANVNFFDGHVKMMRWNEVYIPSGPEAYRKWNAYR</sequence>
<keyword evidence="1" id="KW-0812">Transmembrane</keyword>
<dbReference type="InterPro" id="IPR045584">
    <property type="entry name" value="Pilin-like"/>
</dbReference>
<evidence type="ECO:0008006" key="4">
    <source>
        <dbReference type="Google" id="ProtNLM"/>
    </source>
</evidence>
<proteinExistence type="predicted"/>
<evidence type="ECO:0000313" key="3">
    <source>
        <dbReference type="Proteomes" id="UP000576225"/>
    </source>
</evidence>
<dbReference type="Gene3D" id="3.30.700.10">
    <property type="entry name" value="Glycoprotein, Type 4 Pilin"/>
    <property type="match status" value="1"/>
</dbReference>
<gene>
    <name evidence="2" type="ORF">HF882_03415</name>
</gene>
<dbReference type="AlphaFoldDB" id="A0A848ARB2"/>
<dbReference type="PANTHER" id="PTHR30093">
    <property type="entry name" value="GENERAL SECRETION PATHWAY PROTEIN G"/>
    <property type="match status" value="1"/>
</dbReference>
<keyword evidence="1" id="KW-1133">Transmembrane helix</keyword>
<feature type="transmembrane region" description="Helical" evidence="1">
    <location>
        <begin position="7"/>
        <end position="28"/>
    </location>
</feature>
<reference evidence="2 3" key="1">
    <citation type="submission" date="2020-04" db="EMBL/GenBank/DDBJ databases">
        <authorList>
            <person name="Hitch T.C.A."/>
            <person name="Wylensek D."/>
            <person name="Clavel T."/>
        </authorList>
    </citation>
    <scope>NUCLEOTIDE SEQUENCE [LARGE SCALE GENOMIC DNA]</scope>
    <source>
        <strain evidence="2 3">COR2-253-APC-1A</strain>
    </source>
</reference>
<dbReference type="PANTHER" id="PTHR30093:SF2">
    <property type="entry name" value="TYPE II SECRETION SYSTEM PROTEIN H"/>
    <property type="match status" value="1"/>
</dbReference>
<dbReference type="RefSeq" id="WP_168961607.1">
    <property type="nucleotide sequence ID" value="NZ_JABAEW010000004.1"/>
</dbReference>
<comment type="caution">
    <text evidence="2">The sequence shown here is derived from an EMBL/GenBank/DDBJ whole genome shotgun (WGS) entry which is preliminary data.</text>
</comment>
<protein>
    <recommendedName>
        <fullName evidence="4">Prepilin-type N-terminal cleavage/methylation domain-containing protein/prepilin-type processing-associated H-X9-DG protein</fullName>
    </recommendedName>
</protein>
<dbReference type="SUPFAM" id="SSF54523">
    <property type="entry name" value="Pili subunits"/>
    <property type="match status" value="1"/>
</dbReference>
<keyword evidence="1" id="KW-0472">Membrane</keyword>
<dbReference type="EMBL" id="JABAEW010000004">
    <property type="protein sequence ID" value="NMD85628.1"/>
    <property type="molecule type" value="Genomic_DNA"/>
</dbReference>
<dbReference type="Proteomes" id="UP000576225">
    <property type="component" value="Unassembled WGS sequence"/>
</dbReference>